<sequence length="96" mass="11183">MKAPLDSLSHDELIVLFEWLSENEEKEQVTISEISELIVLDRIHGILEKELAESFDSDWGDILGGAKFRIKKEFEDKMGTETWLHELSKKHNQQTK</sequence>
<reference evidence="1 2" key="1">
    <citation type="submission" date="2023-04" db="EMBL/GenBank/DDBJ databases">
        <title>A novel bacteria isolated from coastal sediment.</title>
        <authorList>
            <person name="Liu X.-J."/>
            <person name="Du Z.-J."/>
        </authorList>
    </citation>
    <scope>NUCLEOTIDE SEQUENCE [LARGE SCALE GENOMIC DNA]</scope>
    <source>
        <strain evidence="1 2">SDUM461004</strain>
    </source>
</reference>
<gene>
    <name evidence="1" type="ORF">QEH59_08710</name>
</gene>
<dbReference type="Proteomes" id="UP001243717">
    <property type="component" value="Unassembled WGS sequence"/>
</dbReference>
<evidence type="ECO:0000313" key="2">
    <source>
        <dbReference type="Proteomes" id="UP001243717"/>
    </source>
</evidence>
<comment type="caution">
    <text evidence="1">The sequence shown here is derived from an EMBL/GenBank/DDBJ whole genome shotgun (WGS) entry which is preliminary data.</text>
</comment>
<name>A0ABU1AIB2_9BACT</name>
<protein>
    <submittedName>
        <fullName evidence="1">Uncharacterized protein</fullName>
    </submittedName>
</protein>
<keyword evidence="2" id="KW-1185">Reference proteome</keyword>
<dbReference type="RefSeq" id="WP_308984975.1">
    <property type="nucleotide sequence ID" value="NZ_JARXIC010000011.1"/>
</dbReference>
<evidence type="ECO:0000313" key="1">
    <source>
        <dbReference type="EMBL" id="MDQ8194506.1"/>
    </source>
</evidence>
<accession>A0ABU1AIB2</accession>
<dbReference type="EMBL" id="JARXIC010000011">
    <property type="protein sequence ID" value="MDQ8194506.1"/>
    <property type="molecule type" value="Genomic_DNA"/>
</dbReference>
<organism evidence="1 2">
    <name type="scientific">Thalassobacterium sedimentorum</name>
    <dbReference type="NCBI Taxonomy" id="3041258"/>
    <lineage>
        <taxon>Bacteria</taxon>
        <taxon>Pseudomonadati</taxon>
        <taxon>Verrucomicrobiota</taxon>
        <taxon>Opitutia</taxon>
        <taxon>Puniceicoccales</taxon>
        <taxon>Coraliomargaritaceae</taxon>
        <taxon>Thalassobacterium</taxon>
    </lineage>
</organism>
<proteinExistence type="predicted"/>